<feature type="signal peptide" evidence="2">
    <location>
        <begin position="1"/>
        <end position="16"/>
    </location>
</feature>
<evidence type="ECO:0000256" key="2">
    <source>
        <dbReference type="SAM" id="SignalP"/>
    </source>
</evidence>
<sequence>MLFFILQAFIFSISSGISLRNKYLTANYDITETGTLFSEIIFNKKDKKAFQSNNEDFTISLLQNYQNPAFSPKSNKNKWEILTYSEKNIKHLSEKSELKSSKNGEFDVNFPNKIKYINIINFGEILTFKSISFSQKSINENGGVLTLFFGNSEKDVKAKVENNQYDQKAYFSNEKNFGSNFNFAKEVTAQYVAIVTTNEIEITQFDIDDGDIPYYNKIIKSTDLQCIKATQNEDKIAFTFATYEFNGAKFDITEVVELAKNEAKLNKYLVINSDKKDVKIEYISFNNKRSYILKKFNEQGELKSRRITLKMDVNYVVDPLAVEVCRSTKEREILIRFSRPVILKDSTFSIEGLTIEKTLLWSDERTVTVTVSSSMKDNMKYKFSVVGVKDFYDNELTTTVEFQYFPMNLVASVYGDFSGSDSVISDATVSTDSFTIRLNVKDFKDATNSVLLHSKDNSVIVEITSDNHIKFTVGSFSVKSKSEVSKEKHYVTLVRERNAYLKIYFDSELDAGDWDKSMAKSILLQEMILKKNNVVYSYVKVFNYGFTKSDINVKEISLKNEFIERVFSISNDKVKTTELINYRTDTVITVIPRDGSEEFLFSIPTSLQSRINRDEKVYRVKNSQPKPIDRKDWHVTANSEQNTKAGTKEGPVGNFIDGNINTIWHSKYNDKEGGHDERADKKDPFQVTFDLGKETEFKSFSYTPRQSGENGRINHYELYVANSMEDLNKSISDKNYDIKGDFQYTSTSAIYVNFSKPQKARYVALLSVNHDSYGSGADFSLYNEYAPLSYADIYSSWFDLDHYDYSQTEKSQKVKFTYKPATFDNVQFNVTVEYELQNGKHYIEKEITIKIPKENYDDIKFDYIELDRLVISDSDKEKSWTHPFINPTRSDLLTKYIISLGQPIYINSFFTGCRFPFSDNQIVDNLCYHRYQAGKNFSQLKLEEDGTYRCWKTVIGASRSINIEVIRNDFFSYITDISVENKFRIQYNSWYDWMKEITESNILSSFKEIEKGCTQMGVKPLDSYVIDDGWNVYNSEKYKVYNEKESGTSYNKVGFWEMNTKFPDGFDKPADFAHSVSSNFGVWLGPRGGYGYNSALGHMVEDAGNGFYNAQNSDIDVASTKYTMKLKDFFNDWINQYKVNYYKLDGWLLKPCHNENHDHVVGGYDYVYEFTDYWERYIDVFKSMRETAEKNDIHNLWISLTCYINPSPFHLQWSNSIWVQISNDVGYTKISNKDTYADQMLNYRDNVYYDFYQKYQFQFPQQSIYNHDPIYGKTGTPLSGSLNDDEFRMYLLMCGMRGTSFFELYYTYGMIDEGDKWFVNSEVLNYIEKRHSVLQHSQIFGGAPGSGQVYGYSAWNEERGTIAIRNPSDEVKKFTIKLNRDIGVPEKIKTTYRKIVLNFNTIEDLKEGQAQNYNDEIEVNLQPREVRIIDFEPEQDTKCAEVEIVKAIDDKEIQIRFNKKIRFDVKNYEFDHDAKIESGKLRGDLRTVSLYLHESLVNDTEYEIKINGVTDSIGNVLNTIAKYNYMTENLIVSVPNQIGPIADDDTFLSTKESQVESFTIHMDIKKGDGKNEVLIQDIENKVSVEIVDKHIKFTVDDLSVESKEEVPDNQNIKITCVRERNTMIKIYINGELSQSKYAENQTERKSLKKIQLCRSSVVYNNLLIASYGYSYKQILDI</sequence>
<dbReference type="InterPro" id="IPR017853">
    <property type="entry name" value="GH"/>
</dbReference>
<dbReference type="SUPFAM" id="SSF49785">
    <property type="entry name" value="Galactose-binding domain-like"/>
    <property type="match status" value="1"/>
</dbReference>
<evidence type="ECO:0000256" key="1">
    <source>
        <dbReference type="ARBA" id="ARBA00022729"/>
    </source>
</evidence>
<keyword evidence="5" id="KW-1185">Reference proteome</keyword>
<dbReference type="Gene3D" id="3.20.20.70">
    <property type="entry name" value="Aldolase class I"/>
    <property type="match status" value="1"/>
</dbReference>
<dbReference type="Gene3D" id="2.60.40.1220">
    <property type="match status" value="2"/>
</dbReference>
<reference evidence="4 5" key="1">
    <citation type="submission" date="2024-04" db="EMBL/GenBank/DDBJ databases">
        <title>Tritrichomonas musculus Genome.</title>
        <authorList>
            <person name="Alves-Ferreira E."/>
            <person name="Grigg M."/>
            <person name="Lorenzi H."/>
            <person name="Galac M."/>
        </authorList>
    </citation>
    <scope>NUCLEOTIDE SEQUENCE [LARGE SCALE GENOMIC DNA]</scope>
    <source>
        <strain evidence="4 5">EAF2021</strain>
    </source>
</reference>
<dbReference type="EMBL" id="JAPFFF010000071">
    <property type="protein sequence ID" value="KAK8835962.1"/>
    <property type="molecule type" value="Genomic_DNA"/>
</dbReference>
<dbReference type="Pfam" id="PF00754">
    <property type="entry name" value="F5_F8_type_C"/>
    <property type="match status" value="1"/>
</dbReference>
<dbReference type="PROSITE" id="PS50022">
    <property type="entry name" value="FA58C_3"/>
    <property type="match status" value="1"/>
</dbReference>
<gene>
    <name evidence="4" type="ORF">M9Y10_040159</name>
</gene>
<dbReference type="InterPro" id="IPR008979">
    <property type="entry name" value="Galactose-bd-like_sf"/>
</dbReference>
<dbReference type="InterPro" id="IPR013785">
    <property type="entry name" value="Aldolase_TIM"/>
</dbReference>
<dbReference type="Proteomes" id="UP001470230">
    <property type="component" value="Unassembled WGS sequence"/>
</dbReference>
<feature type="domain" description="F5/8 type C" evidence="3">
    <location>
        <begin position="613"/>
        <end position="784"/>
    </location>
</feature>
<comment type="caution">
    <text evidence="4">The sequence shown here is derived from an EMBL/GenBank/DDBJ whole genome shotgun (WGS) entry which is preliminary data.</text>
</comment>
<dbReference type="InterPro" id="IPR014755">
    <property type="entry name" value="Cu-Rt/internalin_Ig-like"/>
</dbReference>
<organism evidence="4 5">
    <name type="scientific">Tritrichomonas musculus</name>
    <dbReference type="NCBI Taxonomy" id="1915356"/>
    <lineage>
        <taxon>Eukaryota</taxon>
        <taxon>Metamonada</taxon>
        <taxon>Parabasalia</taxon>
        <taxon>Tritrichomonadida</taxon>
        <taxon>Tritrichomonadidae</taxon>
        <taxon>Tritrichomonas</taxon>
    </lineage>
</organism>
<evidence type="ECO:0000259" key="3">
    <source>
        <dbReference type="PROSITE" id="PS50022"/>
    </source>
</evidence>
<dbReference type="Gene3D" id="2.60.120.260">
    <property type="entry name" value="Galactose-binding domain-like"/>
    <property type="match status" value="1"/>
</dbReference>
<evidence type="ECO:0000313" key="4">
    <source>
        <dbReference type="EMBL" id="KAK8835962.1"/>
    </source>
</evidence>
<name>A0ABR2GQW2_9EUKA</name>
<dbReference type="SUPFAM" id="SSF51445">
    <property type="entry name" value="(Trans)glycosidases"/>
    <property type="match status" value="1"/>
</dbReference>
<evidence type="ECO:0000313" key="5">
    <source>
        <dbReference type="Proteomes" id="UP001470230"/>
    </source>
</evidence>
<proteinExistence type="predicted"/>
<dbReference type="InterPro" id="IPR000421">
    <property type="entry name" value="FA58C"/>
</dbReference>
<feature type="chain" id="PRO_5045044210" description="F5/8 type C domain-containing protein" evidence="2">
    <location>
        <begin position="17"/>
        <end position="1677"/>
    </location>
</feature>
<keyword evidence="1 2" id="KW-0732">Signal</keyword>
<protein>
    <recommendedName>
        <fullName evidence="3">F5/8 type C domain-containing protein</fullName>
    </recommendedName>
</protein>
<accession>A0ABR2GQW2</accession>